<dbReference type="InterPro" id="IPR032465">
    <property type="entry name" value="ACMSD"/>
</dbReference>
<dbReference type="PANTHER" id="PTHR21240">
    <property type="entry name" value="2-AMINO-3-CARBOXYLMUCONATE-6-SEMIALDEHYDE DECARBOXYLASE"/>
    <property type="match status" value="1"/>
</dbReference>
<dbReference type="InterPro" id="IPR006680">
    <property type="entry name" value="Amidohydro-rel"/>
</dbReference>
<dbReference type="AlphaFoldDB" id="A0A7U9PVV8"/>
<dbReference type="PANTHER" id="PTHR21240:SF30">
    <property type="entry name" value="AMIDOHYDROLASE-RELATED DOMAIN-CONTAINING PROTEIN-RELATED"/>
    <property type="match status" value="1"/>
</dbReference>
<proteinExistence type="predicted"/>
<evidence type="ECO:0000259" key="2">
    <source>
        <dbReference type="Pfam" id="PF04909"/>
    </source>
</evidence>
<organism evidence="3 4">
    <name type="scientific">Streptomyces chrestomyceticus JCM 4735</name>
    <dbReference type="NCBI Taxonomy" id="1306181"/>
    <lineage>
        <taxon>Bacteria</taxon>
        <taxon>Bacillati</taxon>
        <taxon>Actinomycetota</taxon>
        <taxon>Actinomycetes</taxon>
        <taxon>Kitasatosporales</taxon>
        <taxon>Streptomycetaceae</taxon>
        <taxon>Streptomyces</taxon>
    </lineage>
</organism>
<dbReference type="Gene3D" id="3.20.20.140">
    <property type="entry name" value="Metal-dependent hydrolases"/>
    <property type="match status" value="1"/>
</dbReference>
<feature type="domain" description="Amidohydrolase-related" evidence="2">
    <location>
        <begin position="8"/>
        <end position="101"/>
    </location>
</feature>
<dbReference type="EMBL" id="BHZC01000001">
    <property type="protein sequence ID" value="GCD32710.1"/>
    <property type="molecule type" value="Genomic_DNA"/>
</dbReference>
<reference evidence="3 4" key="1">
    <citation type="submission" date="2018-11" db="EMBL/GenBank/DDBJ databases">
        <title>Whole genome sequence of Streptomyces chrestomyceticus NBRC 13444(T).</title>
        <authorList>
            <person name="Komaki H."/>
            <person name="Tamura T."/>
        </authorList>
    </citation>
    <scope>NUCLEOTIDE SEQUENCE [LARGE SCALE GENOMIC DNA]</scope>
    <source>
        <strain evidence="3 4">NBRC 13444</strain>
    </source>
</reference>
<dbReference type="GO" id="GO:0016831">
    <property type="term" value="F:carboxy-lyase activity"/>
    <property type="evidence" value="ECO:0007669"/>
    <property type="project" value="InterPro"/>
</dbReference>
<keyword evidence="1" id="KW-0456">Lyase</keyword>
<dbReference type="GO" id="GO:0019748">
    <property type="term" value="P:secondary metabolic process"/>
    <property type="evidence" value="ECO:0007669"/>
    <property type="project" value="TreeGrafter"/>
</dbReference>
<name>A0A7U9PVV8_9ACTN</name>
<dbReference type="Pfam" id="PF04909">
    <property type="entry name" value="Amidohydro_2"/>
    <property type="match status" value="1"/>
</dbReference>
<dbReference type="Proteomes" id="UP000287830">
    <property type="component" value="Unassembled WGS sequence"/>
</dbReference>
<gene>
    <name evidence="3" type="ORF">OEIGOIKO_00427</name>
</gene>
<evidence type="ECO:0000313" key="3">
    <source>
        <dbReference type="EMBL" id="GCD32710.1"/>
    </source>
</evidence>
<dbReference type="GO" id="GO:0005829">
    <property type="term" value="C:cytosol"/>
    <property type="evidence" value="ECO:0007669"/>
    <property type="project" value="TreeGrafter"/>
</dbReference>
<dbReference type="InterPro" id="IPR032466">
    <property type="entry name" value="Metal_Hydrolase"/>
</dbReference>
<sequence length="162" mass="18187">MVFCRSGDLFLDDLAYDDFFSVASQLGQPVFLHPQLPSAAIRDASYRGFDPMTDLALATYGWGWHMDAATVALRLILRGTFDRHPELQIVLGHWGEMLLFWLDRADSHSRTAGLQRSVTDRIRSNFHCWWYGTQGALTCCVGACLGRWGSGGPRMVRMCVGL</sequence>
<accession>A0A7U9PVV8</accession>
<comment type="caution">
    <text evidence="3">The sequence shown here is derived from an EMBL/GenBank/DDBJ whole genome shotgun (WGS) entry which is preliminary data.</text>
</comment>
<dbReference type="GO" id="GO:0016787">
    <property type="term" value="F:hydrolase activity"/>
    <property type="evidence" value="ECO:0007669"/>
    <property type="project" value="UniProtKB-KW"/>
</dbReference>
<evidence type="ECO:0000256" key="1">
    <source>
        <dbReference type="ARBA" id="ARBA00023239"/>
    </source>
</evidence>
<keyword evidence="3" id="KW-0378">Hydrolase</keyword>
<evidence type="ECO:0000313" key="4">
    <source>
        <dbReference type="Proteomes" id="UP000287830"/>
    </source>
</evidence>
<protein>
    <submittedName>
        <fullName evidence="3">Hydrolase</fullName>
    </submittedName>
</protein>
<dbReference type="SUPFAM" id="SSF51556">
    <property type="entry name" value="Metallo-dependent hydrolases"/>
    <property type="match status" value="1"/>
</dbReference>